<dbReference type="InterPro" id="IPR014044">
    <property type="entry name" value="CAP_dom"/>
</dbReference>
<dbReference type="PANTHER" id="PTHR31157">
    <property type="entry name" value="SCP DOMAIN-CONTAINING PROTEIN"/>
    <property type="match status" value="1"/>
</dbReference>
<feature type="domain" description="SCP" evidence="2">
    <location>
        <begin position="53"/>
        <end position="169"/>
    </location>
</feature>
<dbReference type="EMBL" id="CANTFM010000631">
    <property type="protein sequence ID" value="CAI5726734.1"/>
    <property type="molecule type" value="Genomic_DNA"/>
</dbReference>
<protein>
    <recommendedName>
        <fullName evidence="2">SCP domain-containing protein</fullName>
    </recommendedName>
</protein>
<proteinExistence type="predicted"/>
<feature type="chain" id="PRO_5043437988" description="SCP domain-containing protein" evidence="1">
    <location>
        <begin position="19"/>
        <end position="178"/>
    </location>
</feature>
<dbReference type="Pfam" id="PF00188">
    <property type="entry name" value="CAP"/>
    <property type="match status" value="1"/>
</dbReference>
<dbReference type="AlphaFoldDB" id="A0AAV0TSH5"/>
<dbReference type="PANTHER" id="PTHR31157:SF1">
    <property type="entry name" value="SCP DOMAIN-CONTAINING PROTEIN"/>
    <property type="match status" value="1"/>
</dbReference>
<organism evidence="3 4">
    <name type="scientific">Peronospora destructor</name>
    <dbReference type="NCBI Taxonomy" id="86335"/>
    <lineage>
        <taxon>Eukaryota</taxon>
        <taxon>Sar</taxon>
        <taxon>Stramenopiles</taxon>
        <taxon>Oomycota</taxon>
        <taxon>Peronosporomycetes</taxon>
        <taxon>Peronosporales</taxon>
        <taxon>Peronosporaceae</taxon>
        <taxon>Peronospora</taxon>
    </lineage>
</organism>
<evidence type="ECO:0000256" key="1">
    <source>
        <dbReference type="SAM" id="SignalP"/>
    </source>
</evidence>
<dbReference type="InterPro" id="IPR035940">
    <property type="entry name" value="CAP_sf"/>
</dbReference>
<evidence type="ECO:0000313" key="4">
    <source>
        <dbReference type="Proteomes" id="UP001162029"/>
    </source>
</evidence>
<sequence length="178" mass="19533">MSLLRLLFLIIAVTITLGASTVAADSDSNTTISMVRNLAETESVDYHVVMLIAVNRERAAFGLPKLCLNNKLRNAALLHSRDMAKRNFMSHTGSTGSTMSSRAAIQGYRWTFLAENVAAGHATVASVVASWMKSKPHRANILSSKVKMFECGYAYSSSSKYKHYWTQDFATGSGERCN</sequence>
<keyword evidence="1" id="KW-0732">Signal</keyword>
<evidence type="ECO:0000259" key="2">
    <source>
        <dbReference type="Pfam" id="PF00188"/>
    </source>
</evidence>
<keyword evidence="4" id="KW-1185">Reference proteome</keyword>
<evidence type="ECO:0000313" key="3">
    <source>
        <dbReference type="EMBL" id="CAI5726734.1"/>
    </source>
</evidence>
<reference evidence="3" key="1">
    <citation type="submission" date="2022-12" db="EMBL/GenBank/DDBJ databases">
        <authorList>
            <person name="Webb A."/>
        </authorList>
    </citation>
    <scope>NUCLEOTIDE SEQUENCE</scope>
    <source>
        <strain evidence="3">Pd1</strain>
    </source>
</reference>
<dbReference type="CDD" id="cd05379">
    <property type="entry name" value="CAP_bacterial"/>
    <property type="match status" value="1"/>
</dbReference>
<dbReference type="Proteomes" id="UP001162029">
    <property type="component" value="Unassembled WGS sequence"/>
</dbReference>
<dbReference type="SUPFAM" id="SSF55797">
    <property type="entry name" value="PR-1-like"/>
    <property type="match status" value="1"/>
</dbReference>
<accession>A0AAV0TSH5</accession>
<feature type="signal peptide" evidence="1">
    <location>
        <begin position="1"/>
        <end position="18"/>
    </location>
</feature>
<dbReference type="Gene3D" id="3.40.33.10">
    <property type="entry name" value="CAP"/>
    <property type="match status" value="1"/>
</dbReference>
<gene>
    <name evidence="3" type="ORF">PDE001_LOCUS3651</name>
</gene>
<comment type="caution">
    <text evidence="3">The sequence shown here is derived from an EMBL/GenBank/DDBJ whole genome shotgun (WGS) entry which is preliminary data.</text>
</comment>
<name>A0AAV0TSH5_9STRA</name>